<evidence type="ECO:0000313" key="2">
    <source>
        <dbReference type="Proteomes" id="UP000424527"/>
    </source>
</evidence>
<gene>
    <name evidence="1" type="ORF">D5F01_LYC11214</name>
</gene>
<reference evidence="1 2" key="1">
    <citation type="submission" date="2019-07" db="EMBL/GenBank/DDBJ databases">
        <title>Chromosome genome assembly for large yellow croaker.</title>
        <authorList>
            <person name="Xiao S."/>
        </authorList>
    </citation>
    <scope>NUCLEOTIDE SEQUENCE [LARGE SCALE GENOMIC DNA]</scope>
    <source>
        <strain evidence="1">JMULYC20181020</strain>
        <tissue evidence="1">Muscle</tissue>
    </source>
</reference>
<protein>
    <submittedName>
        <fullName evidence="1">Uncharacterized protein</fullName>
    </submittedName>
</protein>
<dbReference type="AlphaFoldDB" id="A0A6G0IE49"/>
<dbReference type="Proteomes" id="UP000424527">
    <property type="component" value="Unassembled WGS sequence"/>
</dbReference>
<sequence>MSKKFKRIIRLDQFTLNSPGNKKSPPSLVLPNHIVFLDWPRQDFDTGCNRGTAGYFCSNWEYRRDPDLSTPGPSVSGETVRREVILDGMQLQKYMPYNPATTRYQPVPRCPENLMWILNTAYIETKGKLFKLRWGPNYVEPLQGMYFDLWLGSGKIWTNSPEMYRQLARKEGDPGSVVVENQHEHVRVTSRMDVSAGRPLIDSHRYSWQQQQALRHDMRARLTNLTIKSPTQRYHPKQPLYTMLTQARGDGEHFWEAHNSLITGGYREGRTPAEGPLPKPEQVLVACWKWAWKGLDPEIRYKSPVYKALLRQRTTRSSSGGIKGSPPIIVQLDTIQRKPRKSKNKKRSTVWSYSPKDGWICRYCTPRPGGGGQD</sequence>
<proteinExistence type="predicted"/>
<accession>A0A6G0IE49</accession>
<keyword evidence="2" id="KW-1185">Reference proteome</keyword>
<evidence type="ECO:0000313" key="1">
    <source>
        <dbReference type="EMBL" id="KAE8289512.1"/>
    </source>
</evidence>
<comment type="caution">
    <text evidence="1">The sequence shown here is derived from an EMBL/GenBank/DDBJ whole genome shotgun (WGS) entry which is preliminary data.</text>
</comment>
<name>A0A6G0IE49_LARCR</name>
<organism evidence="1 2">
    <name type="scientific">Larimichthys crocea</name>
    <name type="common">Large yellow croaker</name>
    <name type="synonym">Pseudosciaena crocea</name>
    <dbReference type="NCBI Taxonomy" id="215358"/>
    <lineage>
        <taxon>Eukaryota</taxon>
        <taxon>Metazoa</taxon>
        <taxon>Chordata</taxon>
        <taxon>Craniata</taxon>
        <taxon>Vertebrata</taxon>
        <taxon>Euteleostomi</taxon>
        <taxon>Actinopterygii</taxon>
        <taxon>Neopterygii</taxon>
        <taxon>Teleostei</taxon>
        <taxon>Neoteleostei</taxon>
        <taxon>Acanthomorphata</taxon>
        <taxon>Eupercaria</taxon>
        <taxon>Sciaenidae</taxon>
        <taxon>Larimichthys</taxon>
    </lineage>
</organism>
<dbReference type="EMBL" id="REGW02000011">
    <property type="protein sequence ID" value="KAE8289512.1"/>
    <property type="molecule type" value="Genomic_DNA"/>
</dbReference>